<evidence type="ECO:0000313" key="2">
    <source>
        <dbReference type="Proteomes" id="UP000887565"/>
    </source>
</evidence>
<dbReference type="WBParaSite" id="nRc.2.0.1.t40187-RA">
    <property type="protein sequence ID" value="nRc.2.0.1.t40187-RA"/>
    <property type="gene ID" value="nRc.2.0.1.g40187"/>
</dbReference>
<feature type="region of interest" description="Disordered" evidence="1">
    <location>
        <begin position="55"/>
        <end position="79"/>
    </location>
</feature>
<dbReference type="AlphaFoldDB" id="A0A915KMW7"/>
<organism evidence="2 3">
    <name type="scientific">Romanomermis culicivorax</name>
    <name type="common">Nematode worm</name>
    <dbReference type="NCBI Taxonomy" id="13658"/>
    <lineage>
        <taxon>Eukaryota</taxon>
        <taxon>Metazoa</taxon>
        <taxon>Ecdysozoa</taxon>
        <taxon>Nematoda</taxon>
        <taxon>Enoplea</taxon>
        <taxon>Dorylaimia</taxon>
        <taxon>Mermithida</taxon>
        <taxon>Mermithoidea</taxon>
        <taxon>Mermithidae</taxon>
        <taxon>Romanomermis</taxon>
    </lineage>
</organism>
<evidence type="ECO:0000256" key="1">
    <source>
        <dbReference type="SAM" id="MobiDB-lite"/>
    </source>
</evidence>
<dbReference type="Proteomes" id="UP000887565">
    <property type="component" value="Unplaced"/>
</dbReference>
<reference evidence="3" key="1">
    <citation type="submission" date="2022-11" db="UniProtKB">
        <authorList>
            <consortium name="WormBaseParasite"/>
        </authorList>
    </citation>
    <scope>IDENTIFICATION</scope>
</reference>
<name>A0A915KMW7_ROMCU</name>
<evidence type="ECO:0000313" key="3">
    <source>
        <dbReference type="WBParaSite" id="nRc.2.0.1.t40187-RA"/>
    </source>
</evidence>
<proteinExistence type="predicted"/>
<sequence>MNIDDPALYPTLSTIHSGFQHTLGTIMPAYHEHNEEEYVLNLAIPNWCNMSPPSHPKTDTISKPLPTLPPDYKIPRKRPYPLSTQMTTFELPHKKGRNVLSLLHGLANEPYKFHP</sequence>
<protein>
    <submittedName>
        <fullName evidence="3">Uncharacterized protein</fullName>
    </submittedName>
</protein>
<keyword evidence="2" id="KW-1185">Reference proteome</keyword>
<accession>A0A915KMW7</accession>